<dbReference type="CDD" id="cd04301">
    <property type="entry name" value="NAT_SF"/>
    <property type="match status" value="1"/>
</dbReference>
<protein>
    <submittedName>
        <fullName evidence="2">N-acetyltransferase</fullName>
    </submittedName>
</protein>
<dbReference type="SUPFAM" id="SSF55729">
    <property type="entry name" value="Acyl-CoA N-acyltransferases (Nat)"/>
    <property type="match status" value="1"/>
</dbReference>
<sequence>MLQPLQTARLQFVPYSLELKKATLSDREQVERALGVRVPAHWPEPDFREALPFFIGLMEQDASGAIWDGIIIHTADQQVIGDMGFKGGPDEQGQIEIGYSILPEYRQRGYATEMAQALMDWAFRHLDITAIVAECLHDNYASIKVLEKLGMQRQSADGELLKWKRENPLR</sequence>
<reference evidence="2" key="1">
    <citation type="submission" date="2018-12" db="EMBL/GenBank/DDBJ databases">
        <title>Novel natural products biosynthetic potential of the class Ktedonobacteria.</title>
        <authorList>
            <person name="Zheng Y."/>
            <person name="Saitou A."/>
            <person name="Wang C.M."/>
            <person name="Toyoda A."/>
            <person name="Minakuchi Y."/>
            <person name="Sekiguchi Y."/>
            <person name="Ueda K."/>
            <person name="Takano H."/>
            <person name="Sakai Y."/>
            <person name="Yokota A."/>
            <person name="Yabe S."/>
        </authorList>
    </citation>
    <scope>NUCLEOTIDE SEQUENCE</scope>
    <source>
        <strain evidence="2">COM3</strain>
    </source>
</reference>
<dbReference type="PANTHER" id="PTHR43792">
    <property type="entry name" value="GNAT FAMILY, PUTATIVE (AFU_ORTHOLOGUE AFUA_3G00765)-RELATED-RELATED"/>
    <property type="match status" value="1"/>
</dbReference>
<dbReference type="InterPro" id="IPR016181">
    <property type="entry name" value="Acyl_CoA_acyltransferase"/>
</dbReference>
<proteinExistence type="predicted"/>
<dbReference type="PANTHER" id="PTHR43792:SF13">
    <property type="entry name" value="ACETYLTRANSFERASE"/>
    <property type="match status" value="1"/>
</dbReference>
<keyword evidence="2" id="KW-0808">Transferase</keyword>
<feature type="domain" description="N-acetyltransferase" evidence="1">
    <location>
        <begin position="17"/>
        <end position="170"/>
    </location>
</feature>
<dbReference type="EMBL" id="AP019376">
    <property type="protein sequence ID" value="BBH87406.1"/>
    <property type="molecule type" value="Genomic_DNA"/>
</dbReference>
<gene>
    <name evidence="2" type="ORF">KTC_21570</name>
</gene>
<dbReference type="InterPro" id="IPR000182">
    <property type="entry name" value="GNAT_dom"/>
</dbReference>
<evidence type="ECO:0000313" key="2">
    <source>
        <dbReference type="EMBL" id="BBH87406.1"/>
    </source>
</evidence>
<accession>A0A455SI49</accession>
<dbReference type="InterPro" id="IPR051531">
    <property type="entry name" value="N-acetyltransferase"/>
</dbReference>
<dbReference type="Pfam" id="PF13302">
    <property type="entry name" value="Acetyltransf_3"/>
    <property type="match status" value="1"/>
</dbReference>
<organism evidence="2">
    <name type="scientific">Thermosporothrix sp. COM3</name>
    <dbReference type="NCBI Taxonomy" id="2490863"/>
    <lineage>
        <taxon>Bacteria</taxon>
        <taxon>Bacillati</taxon>
        <taxon>Chloroflexota</taxon>
        <taxon>Ktedonobacteria</taxon>
        <taxon>Ktedonobacterales</taxon>
        <taxon>Thermosporotrichaceae</taxon>
        <taxon>Thermosporothrix</taxon>
    </lineage>
</organism>
<dbReference type="GO" id="GO:0016747">
    <property type="term" value="F:acyltransferase activity, transferring groups other than amino-acyl groups"/>
    <property type="evidence" value="ECO:0007669"/>
    <property type="project" value="InterPro"/>
</dbReference>
<dbReference type="Gene3D" id="3.40.630.30">
    <property type="match status" value="1"/>
</dbReference>
<dbReference type="AlphaFoldDB" id="A0A455SI49"/>
<dbReference type="PROSITE" id="PS51186">
    <property type="entry name" value="GNAT"/>
    <property type="match status" value="1"/>
</dbReference>
<name>A0A455SI49_9CHLR</name>
<evidence type="ECO:0000259" key="1">
    <source>
        <dbReference type="PROSITE" id="PS51186"/>
    </source>
</evidence>